<protein>
    <submittedName>
        <fullName evidence="2">Uncharacterized protein</fullName>
    </submittedName>
</protein>
<sequence>MAPMLGAQVSRRGAKRCLEPETYPTDITEPLCDAERHKHKEDAERPELHADA</sequence>
<comment type="caution">
    <text evidence="2">The sequence shown here is derived from an EMBL/GenBank/DDBJ whole genome shotgun (WGS) entry which is preliminary data.</text>
</comment>
<reference evidence="2 3" key="1">
    <citation type="submission" date="2018-04" db="EMBL/GenBank/DDBJ databases">
        <title>Draft genome sequence of Pseudomonas syringae pv. actinidiae biovar 3 strains isolated from kiwifruit in Kagawa prefecture.</title>
        <authorList>
            <person name="Tabuchi M."/>
            <person name="Saito M."/>
            <person name="Fujiwara S."/>
            <person name="Sasa N."/>
            <person name="Akimitsu K."/>
            <person name="Gomi K."/>
            <person name="Konishi-Sugita S."/>
            <person name="Hamano K."/>
            <person name="Kataoka I."/>
        </authorList>
    </citation>
    <scope>NUCLEOTIDE SEQUENCE [LARGE SCALE GENOMIC DNA]</scope>
    <source>
        <strain evidence="2 3">MAFF212211</strain>
    </source>
</reference>
<evidence type="ECO:0000313" key="2">
    <source>
        <dbReference type="EMBL" id="GBH17370.1"/>
    </source>
</evidence>
<dbReference type="AlphaFoldDB" id="A0AAN4TL73"/>
<name>A0AAN4TL73_PSESF</name>
<accession>A0AAN4TL73</accession>
<evidence type="ECO:0000256" key="1">
    <source>
        <dbReference type="SAM" id="MobiDB-lite"/>
    </source>
</evidence>
<proteinExistence type="predicted"/>
<gene>
    <name evidence="2" type="ORF">KPSA3_03337</name>
</gene>
<dbReference type="Proteomes" id="UP000248291">
    <property type="component" value="Unassembled WGS sequence"/>
</dbReference>
<dbReference type="EMBL" id="BGKA01000104">
    <property type="protein sequence ID" value="GBH17370.1"/>
    <property type="molecule type" value="Genomic_DNA"/>
</dbReference>
<organism evidence="2 3">
    <name type="scientific">Pseudomonas syringae pv. actinidiae</name>
    <dbReference type="NCBI Taxonomy" id="103796"/>
    <lineage>
        <taxon>Bacteria</taxon>
        <taxon>Pseudomonadati</taxon>
        <taxon>Pseudomonadota</taxon>
        <taxon>Gammaproteobacteria</taxon>
        <taxon>Pseudomonadales</taxon>
        <taxon>Pseudomonadaceae</taxon>
        <taxon>Pseudomonas</taxon>
        <taxon>Pseudomonas syringae</taxon>
    </lineage>
</organism>
<feature type="compositionally biased region" description="Basic and acidic residues" evidence="1">
    <location>
        <begin position="33"/>
        <end position="52"/>
    </location>
</feature>
<feature type="region of interest" description="Disordered" evidence="1">
    <location>
        <begin position="1"/>
        <end position="52"/>
    </location>
</feature>
<evidence type="ECO:0000313" key="3">
    <source>
        <dbReference type="Proteomes" id="UP000248291"/>
    </source>
</evidence>